<dbReference type="EMBL" id="CP159290">
    <property type="protein sequence ID" value="XCH28885.1"/>
    <property type="molecule type" value="Genomic_DNA"/>
</dbReference>
<sequence length="362" mass="39932">MAYTPHVVVKPEHIAQTAAVLLEESLVVPATFRREGIDQYKGQADDTINVKVEGVLPWREYGFRNDRSTPIEFDQYKERTIKVDFGGDIYDAVELTDEQADFDNLGDWTKLAAKQVEGIGRGLEYLATKHATEAPFAYTVGVHEARLRAGLIEARRVMNALRLPTQGRTILLGTNWEAAALNDPKLTLAHNVGDNQAETALRTASLGTLFGFNLVVAQELDPDDAIAMIDSAFIFATGAPRVPRSVAFGATAAHNGVALRWLRDYDLRYTTERSLFNTYKGFRTVTDIMLGQNAEGQAFVGEYEHFVRAIKLRLNGTSVFPAKNSGTSEDKKKENEIATITKLLPRDVSTAPSTNAPETPEA</sequence>
<reference evidence="1" key="1">
    <citation type="submission" date="2024-06" db="EMBL/GenBank/DDBJ databases">
        <title>Complete genome sequence of the cellulolytic actinobacterium, Cellulosimicrobium ES-005.</title>
        <authorList>
            <person name="Matthews C.T."/>
            <person name="Underwood K.D."/>
            <person name="Ghanchi K.M."/>
            <person name="Fields S.D."/>
            <person name="Gardner S.G."/>
        </authorList>
    </citation>
    <scope>NUCLEOTIDE SEQUENCE</scope>
    <source>
        <strain evidence="1">ES-005</strain>
    </source>
</reference>
<name>A0AAU8FY63_9MICO</name>
<evidence type="ECO:0008006" key="2">
    <source>
        <dbReference type="Google" id="ProtNLM"/>
    </source>
</evidence>
<protein>
    <recommendedName>
        <fullName evidence="2">Major capsid protein</fullName>
    </recommendedName>
</protein>
<gene>
    <name evidence="1" type="ORF">ABRQ22_14960</name>
</gene>
<dbReference type="AlphaFoldDB" id="A0AAU8FY63"/>
<proteinExistence type="predicted"/>
<accession>A0AAU8FY63</accession>
<organism evidence="1">
    <name type="scientific">Cellulosimicrobium sp. ES-005</name>
    <dbReference type="NCBI Taxonomy" id="3163031"/>
    <lineage>
        <taxon>Bacteria</taxon>
        <taxon>Bacillati</taxon>
        <taxon>Actinomycetota</taxon>
        <taxon>Actinomycetes</taxon>
        <taxon>Micrococcales</taxon>
        <taxon>Promicromonosporaceae</taxon>
        <taxon>Cellulosimicrobium</taxon>
    </lineage>
</organism>
<dbReference type="RefSeq" id="WP_353707289.1">
    <property type="nucleotide sequence ID" value="NZ_CP159290.1"/>
</dbReference>
<evidence type="ECO:0000313" key="1">
    <source>
        <dbReference type="EMBL" id="XCH28885.1"/>
    </source>
</evidence>